<organism evidence="7 8">
    <name type="scientific">Parabacteroides gordonii MS-1 = DSM 23371</name>
    <dbReference type="NCBI Taxonomy" id="1203610"/>
    <lineage>
        <taxon>Bacteria</taxon>
        <taxon>Pseudomonadati</taxon>
        <taxon>Bacteroidota</taxon>
        <taxon>Bacteroidia</taxon>
        <taxon>Bacteroidales</taxon>
        <taxon>Tannerellaceae</taxon>
        <taxon>Parabacteroides</taxon>
    </lineage>
</organism>
<dbReference type="GO" id="GO:0009289">
    <property type="term" value="C:pilus"/>
    <property type="evidence" value="ECO:0007669"/>
    <property type="project" value="UniProtKB-SubCell"/>
</dbReference>
<comment type="subcellular location">
    <subcellularLocation>
        <location evidence="1">Fimbrium</location>
    </subcellularLocation>
</comment>
<evidence type="ECO:0000313" key="8">
    <source>
        <dbReference type="Proteomes" id="UP000033035"/>
    </source>
</evidence>
<evidence type="ECO:0000256" key="2">
    <source>
        <dbReference type="ARBA" id="ARBA00006011"/>
    </source>
</evidence>
<dbReference type="InterPro" id="IPR049370">
    <property type="entry name" value="Fim1C-like_C"/>
</dbReference>
<name>A0A0F5IVG0_9BACT</name>
<dbReference type="AlphaFoldDB" id="A0A0F5IVG0"/>
<feature type="domain" description="Fimbrium tip subunit Fim1C-like C-terminal" evidence="6">
    <location>
        <begin position="182"/>
        <end position="234"/>
    </location>
</feature>
<evidence type="ECO:0000256" key="3">
    <source>
        <dbReference type="ARBA" id="ARBA00022729"/>
    </source>
</evidence>
<reference evidence="7 8" key="1">
    <citation type="submission" date="2013-04" db="EMBL/GenBank/DDBJ databases">
        <title>The Genome Sequence of Parabacteroides gordonii DSM 23371.</title>
        <authorList>
            <consortium name="The Broad Institute Genomics Platform"/>
            <person name="Earl A."/>
            <person name="Ward D."/>
            <person name="Feldgarden M."/>
            <person name="Gevers D."/>
            <person name="Martens E."/>
            <person name="Sakamoto M."/>
            <person name="Benno Y."/>
            <person name="Suzuki N."/>
            <person name="Matsunaga N."/>
            <person name="Koshihara K."/>
            <person name="Seki M."/>
            <person name="Komiya H."/>
            <person name="Walker B."/>
            <person name="Young S."/>
            <person name="Zeng Q."/>
            <person name="Gargeya S."/>
            <person name="Fitzgerald M."/>
            <person name="Haas B."/>
            <person name="Abouelleil A."/>
            <person name="Allen A.W."/>
            <person name="Alvarado L."/>
            <person name="Arachchi H.M."/>
            <person name="Berlin A.M."/>
            <person name="Chapman S.B."/>
            <person name="Gainer-Dewar J."/>
            <person name="Goldberg J."/>
            <person name="Griggs A."/>
            <person name="Gujja S."/>
            <person name="Hansen M."/>
            <person name="Howarth C."/>
            <person name="Imamovic A."/>
            <person name="Ireland A."/>
            <person name="Larimer J."/>
            <person name="McCowan C."/>
            <person name="Murphy C."/>
            <person name="Pearson M."/>
            <person name="Poon T.W."/>
            <person name="Priest M."/>
            <person name="Roberts A."/>
            <person name="Saif S."/>
            <person name="Shea T."/>
            <person name="Sisk P."/>
            <person name="Sykes S."/>
            <person name="Wortman J."/>
            <person name="Nusbaum C."/>
            <person name="Birren B."/>
        </authorList>
    </citation>
    <scope>NUCLEOTIDE SEQUENCE [LARGE SCALE GENOMIC DNA]</scope>
    <source>
        <strain evidence="7 8">MS-1</strain>
    </source>
</reference>
<dbReference type="Gene3D" id="2.60.40.2580">
    <property type="match status" value="1"/>
</dbReference>
<evidence type="ECO:0000256" key="1">
    <source>
        <dbReference type="ARBA" id="ARBA00004561"/>
    </source>
</evidence>
<proteinExistence type="inferred from homology"/>
<evidence type="ECO:0000256" key="4">
    <source>
        <dbReference type="ARBA" id="ARBA00023263"/>
    </source>
</evidence>
<dbReference type="InterPro" id="IPR029141">
    <property type="entry name" value="FimA_N"/>
</dbReference>
<dbReference type="PROSITE" id="PS51257">
    <property type="entry name" value="PROKAR_LIPOPROTEIN"/>
    <property type="match status" value="1"/>
</dbReference>
<evidence type="ECO:0000313" key="7">
    <source>
        <dbReference type="EMBL" id="KKB49528.1"/>
    </source>
</evidence>
<dbReference type="EMBL" id="AQHW01000025">
    <property type="protein sequence ID" value="KKB49528.1"/>
    <property type="molecule type" value="Genomic_DNA"/>
</dbReference>
<feature type="domain" description="Fimbrium tip subunit Fim1C-like C-terminal" evidence="6">
    <location>
        <begin position="267"/>
        <end position="350"/>
    </location>
</feature>
<dbReference type="RefSeq" id="WP_028728143.1">
    <property type="nucleotide sequence ID" value="NZ_AUAE01000027.1"/>
</dbReference>
<dbReference type="Pfam" id="PF21489">
    <property type="entry name" value="Fim1C-like_C"/>
    <property type="match status" value="2"/>
</dbReference>
<dbReference type="PATRIC" id="fig|1203610.3.peg.4682"/>
<feature type="domain" description="Major fimbrial subunit protein N-terminal" evidence="5">
    <location>
        <begin position="33"/>
        <end position="181"/>
    </location>
</feature>
<gene>
    <name evidence="7" type="ORF">HMPREF1536_04593</name>
</gene>
<protein>
    <submittedName>
        <fullName evidence="7">Uncharacterized protein</fullName>
    </submittedName>
</protein>
<dbReference type="STRING" id="1203610.HMPREF1536_04593"/>
<dbReference type="Proteomes" id="UP000033035">
    <property type="component" value="Unassembled WGS sequence"/>
</dbReference>
<keyword evidence="4" id="KW-0281">Fimbrium</keyword>
<dbReference type="HOGENOM" id="CLU_741558_0_0_10"/>
<dbReference type="Pfam" id="PF06321">
    <property type="entry name" value="P_gingi_FimA"/>
    <property type="match status" value="1"/>
</dbReference>
<sequence>MILHKFILFISVAMLLASCSKDDEPVTPSIEQANLSVGLQLRSQSESKASGDDPNALPGESDIHNLTAYVFNSDGSERIGYGRVENPKSDMLTVTDIETRPERIMLVVLANLPESVAGSIGSYAGLQSSLADLASQSQESLTFSTQVIRTEQALVKGEDNLIGFTAGENIDNISTPLLLTRIAARVEMNTIQTRFAGSSLKGCTVRIDHIALANVKSKSLFFSEGDWGKVEAPAGQAALIYGAGVSEAASLFAPGSHPSDYLGSDFNLTVNDNTPRLTPVFETYAFENSSSDAAPTLLVVKATLVESNQTRIFTSPINRNGVLNGYDHNYVKRNYIYRLHVTFTETSFDDDASLDVRVEVAGWGYVHQTEEIK</sequence>
<evidence type="ECO:0000259" key="5">
    <source>
        <dbReference type="Pfam" id="PF06321"/>
    </source>
</evidence>
<dbReference type="Gene3D" id="2.60.40.3690">
    <property type="match status" value="2"/>
</dbReference>
<evidence type="ECO:0000259" key="6">
    <source>
        <dbReference type="Pfam" id="PF21489"/>
    </source>
</evidence>
<keyword evidence="3" id="KW-0732">Signal</keyword>
<accession>A0A0F5IVG0</accession>
<comment type="similarity">
    <text evidence="2">Belongs to the bacteroidetes fimbrillin superfamily. FimA/Mfa1 family.</text>
</comment>
<keyword evidence="8" id="KW-1185">Reference proteome</keyword>
<comment type="caution">
    <text evidence="7">The sequence shown here is derived from an EMBL/GenBank/DDBJ whole genome shotgun (WGS) entry which is preliminary data.</text>
</comment>